<feature type="compositionally biased region" description="Polar residues" evidence="8">
    <location>
        <begin position="287"/>
        <end position="321"/>
    </location>
</feature>
<evidence type="ECO:0000256" key="8">
    <source>
        <dbReference type="SAM" id="MobiDB-lite"/>
    </source>
</evidence>
<feature type="compositionally biased region" description="Low complexity" evidence="8">
    <location>
        <begin position="219"/>
        <end position="232"/>
    </location>
</feature>
<evidence type="ECO:0000256" key="6">
    <source>
        <dbReference type="ARBA" id="ARBA00023212"/>
    </source>
</evidence>
<evidence type="ECO:0000256" key="4">
    <source>
        <dbReference type="ARBA" id="ARBA00022701"/>
    </source>
</evidence>
<evidence type="ECO:0000256" key="5">
    <source>
        <dbReference type="ARBA" id="ARBA00023054"/>
    </source>
</evidence>
<comment type="similarity">
    <text evidence="2">Belongs to the nudE family.</text>
</comment>
<evidence type="ECO:0000256" key="7">
    <source>
        <dbReference type="SAM" id="Coils"/>
    </source>
</evidence>
<feature type="region of interest" description="Disordered" evidence="8">
    <location>
        <begin position="254"/>
        <end position="273"/>
    </location>
</feature>
<dbReference type="EMBL" id="KN823165">
    <property type="protein sequence ID" value="KIO20695.1"/>
    <property type="molecule type" value="Genomic_DNA"/>
</dbReference>
<reference evidence="11" key="2">
    <citation type="submission" date="2015-01" db="EMBL/GenBank/DDBJ databases">
        <title>Evolutionary Origins and Diversification of the Mycorrhizal Mutualists.</title>
        <authorList>
            <consortium name="DOE Joint Genome Institute"/>
            <consortium name="Mycorrhizal Genomics Consortium"/>
            <person name="Kohler A."/>
            <person name="Kuo A."/>
            <person name="Nagy L.G."/>
            <person name="Floudas D."/>
            <person name="Copeland A."/>
            <person name="Barry K.W."/>
            <person name="Cichocki N."/>
            <person name="Veneault-Fourrey C."/>
            <person name="LaButti K."/>
            <person name="Lindquist E.A."/>
            <person name="Lipzen A."/>
            <person name="Lundell T."/>
            <person name="Morin E."/>
            <person name="Murat C."/>
            <person name="Riley R."/>
            <person name="Ohm R."/>
            <person name="Sun H."/>
            <person name="Tunlid A."/>
            <person name="Henrissat B."/>
            <person name="Grigoriev I.V."/>
            <person name="Hibbett D.S."/>
            <person name="Martin F."/>
        </authorList>
    </citation>
    <scope>NUCLEOTIDE SEQUENCE [LARGE SCALE GENOMIC DNA]</scope>
    <source>
        <strain evidence="11">MUT 4182</strain>
    </source>
</reference>
<feature type="region of interest" description="Disordered" evidence="8">
    <location>
        <begin position="1"/>
        <end position="30"/>
    </location>
</feature>
<dbReference type="GO" id="GO:0047496">
    <property type="term" value="P:vesicle transport along microtubule"/>
    <property type="evidence" value="ECO:0007669"/>
    <property type="project" value="TreeGrafter"/>
</dbReference>
<evidence type="ECO:0000313" key="10">
    <source>
        <dbReference type="EMBL" id="KIO20695.1"/>
    </source>
</evidence>
<dbReference type="GO" id="GO:0005874">
    <property type="term" value="C:microtubule"/>
    <property type="evidence" value="ECO:0007669"/>
    <property type="project" value="UniProtKB-KW"/>
</dbReference>
<dbReference type="AlphaFoldDB" id="A0A0C3PZ42"/>
<dbReference type="OrthoDB" id="5877028at2759"/>
<keyword evidence="5 7" id="KW-0175">Coiled coil</keyword>
<comment type="subcellular location">
    <subcellularLocation>
        <location evidence="1">Cytoplasm</location>
        <location evidence="1">Cytoskeleton</location>
    </subcellularLocation>
</comment>
<sequence>MTEVMNPFHTHTVYNSPPSSPSAHSHTGSTDWKQKYFEVSDLLSETRAELDEFTRTSKELEEELERDLVRTEKAEEELRMKVAKVEGERDEWKSKFMNLQQSHNTTTNSLQRELDATRQSLQLYKAQVRELELGNDDLERNERQATSTLADVEHRYAKALEDKILLEHELQDKAVLEETCQRLRDELRDANVEISVMKDQMEQFKQLPLRPTALERHTSSSSSLPLVSPTGSEGDNLIRTPAPDDISFADLQTSTPIASSASTPSIRSSRQSRFSQDLFDEFAMSRGSPTPFSSSKTLPSRSNTISTPTQQESSLQRALSPSSTATSMSTATRLPTPRQRTLGPSPTAQPSPRIPIPTRTAAASRSRGVQMVSEMRARVRTLEQKIHTNMPRLRVTNTIDAKSVAPGRPRAASRAASVAPNNVRTPKKSFAVPKEPASPWVMVADDGAANITIHQPESPDRPPRLPALPNLSPIASAPLPGLDVSTTSIRPPSRSTAGFRSVSAMGRPNFAMTARSSEDSTKNVHGRLLGHTPTAFPTVGTKKDQPPRSTSVGTGNFKPPTRIVAFATAAAAASTAAANLKAIPTSPPPAARPTTPPLQPQPTAGLRRAYTTSSPSKPPTIGLNLSPRKRVDSVHSKANTRDAGTTPGRFAKARVVTSPDTPPPMPPIPVAHVKNNLVLGQSRIGAPSVLTKSRIGRPGSSGKTLSEFGAL</sequence>
<feature type="region of interest" description="Disordered" evidence="8">
    <location>
        <begin position="582"/>
        <end position="648"/>
    </location>
</feature>
<feature type="coiled-coil region" evidence="7">
    <location>
        <begin position="43"/>
        <end position="207"/>
    </location>
</feature>
<dbReference type="HOGENOM" id="CLU_027730_0_0_1"/>
<dbReference type="STRING" id="1051891.A0A0C3PZ42"/>
<accession>A0A0C3PZ42</accession>
<dbReference type="Pfam" id="PF04880">
    <property type="entry name" value="NUDE_C"/>
    <property type="match status" value="1"/>
</dbReference>
<dbReference type="GO" id="GO:0051642">
    <property type="term" value="P:centrosome localization"/>
    <property type="evidence" value="ECO:0007669"/>
    <property type="project" value="TreeGrafter"/>
</dbReference>
<feature type="region of interest" description="Disordered" evidence="8">
    <location>
        <begin position="283"/>
        <end position="371"/>
    </location>
</feature>
<dbReference type="Gene3D" id="6.10.250.1080">
    <property type="match status" value="1"/>
</dbReference>
<dbReference type="Proteomes" id="UP000054248">
    <property type="component" value="Unassembled WGS sequence"/>
</dbReference>
<keyword evidence="11" id="KW-1185">Reference proteome</keyword>
<feature type="region of interest" description="Disordered" evidence="8">
    <location>
        <begin position="529"/>
        <end position="557"/>
    </location>
</feature>
<dbReference type="GO" id="GO:0007059">
    <property type="term" value="P:chromosome segregation"/>
    <property type="evidence" value="ECO:0007669"/>
    <property type="project" value="TreeGrafter"/>
</dbReference>
<gene>
    <name evidence="10" type="ORF">M407DRAFT_29686</name>
</gene>
<evidence type="ECO:0000256" key="1">
    <source>
        <dbReference type="ARBA" id="ARBA00004245"/>
    </source>
</evidence>
<feature type="region of interest" description="Disordered" evidence="8">
    <location>
        <begin position="214"/>
        <end position="248"/>
    </location>
</feature>
<dbReference type="GO" id="GO:0007020">
    <property type="term" value="P:microtubule nucleation"/>
    <property type="evidence" value="ECO:0007669"/>
    <property type="project" value="TreeGrafter"/>
</dbReference>
<evidence type="ECO:0000256" key="3">
    <source>
        <dbReference type="ARBA" id="ARBA00022490"/>
    </source>
</evidence>
<feature type="compositionally biased region" description="Pro residues" evidence="8">
    <location>
        <begin position="585"/>
        <end position="600"/>
    </location>
</feature>
<evidence type="ECO:0000313" key="11">
    <source>
        <dbReference type="Proteomes" id="UP000054248"/>
    </source>
</evidence>
<dbReference type="GO" id="GO:0000132">
    <property type="term" value="P:establishment of mitotic spindle orientation"/>
    <property type="evidence" value="ECO:0007669"/>
    <property type="project" value="TreeGrafter"/>
</dbReference>
<dbReference type="InterPro" id="IPR033494">
    <property type="entry name" value="NUDE"/>
</dbReference>
<feature type="region of interest" description="Disordered" evidence="8">
    <location>
        <begin position="691"/>
        <end position="711"/>
    </location>
</feature>
<protein>
    <recommendedName>
        <fullName evidence="9">NUDE domain-containing protein</fullName>
    </recommendedName>
</protein>
<keyword evidence="3" id="KW-0963">Cytoplasm</keyword>
<feature type="domain" description="NUDE" evidence="9">
    <location>
        <begin position="149"/>
        <end position="267"/>
    </location>
</feature>
<feature type="compositionally biased region" description="Low complexity" evidence="8">
    <location>
        <begin position="322"/>
        <end position="332"/>
    </location>
</feature>
<reference evidence="10 11" key="1">
    <citation type="submission" date="2014-04" db="EMBL/GenBank/DDBJ databases">
        <authorList>
            <consortium name="DOE Joint Genome Institute"/>
            <person name="Kuo A."/>
            <person name="Girlanda M."/>
            <person name="Perotto S."/>
            <person name="Kohler A."/>
            <person name="Nagy L.G."/>
            <person name="Floudas D."/>
            <person name="Copeland A."/>
            <person name="Barry K.W."/>
            <person name="Cichocki N."/>
            <person name="Veneault-Fourrey C."/>
            <person name="LaButti K."/>
            <person name="Lindquist E.A."/>
            <person name="Lipzen A."/>
            <person name="Lundell T."/>
            <person name="Morin E."/>
            <person name="Murat C."/>
            <person name="Sun H."/>
            <person name="Tunlid A."/>
            <person name="Henrissat B."/>
            <person name="Grigoriev I.V."/>
            <person name="Hibbett D.S."/>
            <person name="Martin F."/>
            <person name="Nordberg H.P."/>
            <person name="Cantor M.N."/>
            <person name="Hua S.X."/>
        </authorList>
    </citation>
    <scope>NUCLEOTIDE SEQUENCE [LARGE SCALE GENOMIC DNA]</scope>
    <source>
        <strain evidence="10 11">MUT 4182</strain>
    </source>
</reference>
<dbReference type="GO" id="GO:0000776">
    <property type="term" value="C:kinetochore"/>
    <property type="evidence" value="ECO:0007669"/>
    <property type="project" value="TreeGrafter"/>
</dbReference>
<proteinExistence type="inferred from homology"/>
<dbReference type="PANTHER" id="PTHR10921">
    <property type="entry name" value="NUCLEAR DISTRIBUTION PROTEIN NUDE HOMOLOG 1"/>
    <property type="match status" value="1"/>
</dbReference>
<dbReference type="GO" id="GO:0008017">
    <property type="term" value="F:microtubule binding"/>
    <property type="evidence" value="ECO:0007669"/>
    <property type="project" value="InterPro"/>
</dbReference>
<dbReference type="GO" id="GO:0005871">
    <property type="term" value="C:kinesin complex"/>
    <property type="evidence" value="ECO:0007669"/>
    <property type="project" value="TreeGrafter"/>
</dbReference>
<organism evidence="10 11">
    <name type="scientific">Tulasnella calospora MUT 4182</name>
    <dbReference type="NCBI Taxonomy" id="1051891"/>
    <lineage>
        <taxon>Eukaryota</taxon>
        <taxon>Fungi</taxon>
        <taxon>Dikarya</taxon>
        <taxon>Basidiomycota</taxon>
        <taxon>Agaricomycotina</taxon>
        <taxon>Agaricomycetes</taxon>
        <taxon>Cantharellales</taxon>
        <taxon>Tulasnellaceae</taxon>
        <taxon>Tulasnella</taxon>
    </lineage>
</organism>
<keyword evidence="6" id="KW-0206">Cytoskeleton</keyword>
<keyword evidence="4" id="KW-0493">Microtubule</keyword>
<evidence type="ECO:0000256" key="2">
    <source>
        <dbReference type="ARBA" id="ARBA00007429"/>
    </source>
</evidence>
<evidence type="ECO:0000259" key="9">
    <source>
        <dbReference type="Pfam" id="PF04880"/>
    </source>
</evidence>
<dbReference type="PANTHER" id="PTHR10921:SF1">
    <property type="entry name" value="NUCLEAR DISTRIBUTION PROTEIN NUDE HOMOLOG"/>
    <property type="match status" value="1"/>
</dbReference>
<name>A0A0C3PZ42_9AGAM</name>
<dbReference type="InterPro" id="IPR006964">
    <property type="entry name" value="NUDE_dom"/>
</dbReference>